<dbReference type="Pfam" id="PF06835">
    <property type="entry name" value="LptC"/>
    <property type="match status" value="1"/>
</dbReference>
<sequence length="204" mass="22821">MARHDNLYSNFVAWMKIILPLGALVLLSTMFLISRRFDPSTAIPFARIDLEQRAQDLGVTNPTFAGVTENGTEITFKARRARPDTKDMEHLLADEVSLQMRLNSGMIIDITADNADMHQTKLTANLDGNVRMITSNGYDITTEMLLSRFDRFYAEAPGPVTGTGPTGSFQAGRMFLTRDKASGYIDLLFTDGVRLLYKPYVTKE</sequence>
<dbReference type="EMBL" id="UOEG01000012">
    <property type="protein sequence ID" value="VAV87664.1"/>
    <property type="molecule type" value="Genomic_DNA"/>
</dbReference>
<dbReference type="AlphaFoldDB" id="A0A3B0R2I4"/>
<evidence type="ECO:0000313" key="2">
    <source>
        <dbReference type="EMBL" id="VAV87664.1"/>
    </source>
</evidence>
<accession>A0A3B0R2I4</accession>
<gene>
    <name evidence="2" type="ORF">MNBD_ALPHA07-1395</name>
</gene>
<organism evidence="2">
    <name type="scientific">hydrothermal vent metagenome</name>
    <dbReference type="NCBI Taxonomy" id="652676"/>
    <lineage>
        <taxon>unclassified sequences</taxon>
        <taxon>metagenomes</taxon>
        <taxon>ecological metagenomes</taxon>
    </lineage>
</organism>
<dbReference type="InterPro" id="IPR010664">
    <property type="entry name" value="LipoPS_assembly_LptC-rel"/>
</dbReference>
<name>A0A3B0R2I4_9ZZZZ</name>
<evidence type="ECO:0000256" key="1">
    <source>
        <dbReference type="SAM" id="Phobius"/>
    </source>
</evidence>
<keyword evidence="1" id="KW-0472">Membrane</keyword>
<protein>
    <submittedName>
        <fullName evidence="2">Lipopolysaccharide export system protein LptC</fullName>
    </submittedName>
</protein>
<reference evidence="2" key="1">
    <citation type="submission" date="2018-06" db="EMBL/GenBank/DDBJ databases">
        <authorList>
            <person name="Zhirakovskaya E."/>
        </authorList>
    </citation>
    <scope>NUCLEOTIDE SEQUENCE</scope>
</reference>
<keyword evidence="1" id="KW-1133">Transmembrane helix</keyword>
<proteinExistence type="predicted"/>
<feature type="transmembrane region" description="Helical" evidence="1">
    <location>
        <begin position="12"/>
        <end position="33"/>
    </location>
</feature>
<keyword evidence="1" id="KW-0812">Transmembrane</keyword>